<name>A0ABW4XUV7_9FLAO</name>
<reference evidence="4" key="1">
    <citation type="journal article" date="2019" name="Int. J. Syst. Evol. Microbiol.">
        <title>The Global Catalogue of Microorganisms (GCM) 10K type strain sequencing project: providing services to taxonomists for standard genome sequencing and annotation.</title>
        <authorList>
            <consortium name="The Broad Institute Genomics Platform"/>
            <consortium name="The Broad Institute Genome Sequencing Center for Infectious Disease"/>
            <person name="Wu L."/>
            <person name="Ma J."/>
        </authorList>
    </citation>
    <scope>NUCLEOTIDE SEQUENCE [LARGE SCALE GENOMIC DNA]</scope>
    <source>
        <strain evidence="4">JCM 3389</strain>
    </source>
</reference>
<dbReference type="InterPro" id="IPR015422">
    <property type="entry name" value="PyrdxlP-dep_Trfase_small"/>
</dbReference>
<dbReference type="GO" id="GO:0008483">
    <property type="term" value="F:transaminase activity"/>
    <property type="evidence" value="ECO:0007669"/>
    <property type="project" value="UniProtKB-KW"/>
</dbReference>
<keyword evidence="3" id="KW-0808">Transferase</keyword>
<protein>
    <submittedName>
        <fullName evidence="3">Aminotransferase class V-fold PLP-dependent enzyme</fullName>
    </submittedName>
</protein>
<comment type="caution">
    <text evidence="3">The sequence shown here is derived from an EMBL/GenBank/DDBJ whole genome shotgun (WGS) entry which is preliminary data.</text>
</comment>
<proteinExistence type="predicted"/>
<dbReference type="Gene3D" id="3.40.640.10">
    <property type="entry name" value="Type I PLP-dependent aspartate aminotransferase-like (Major domain)"/>
    <property type="match status" value="1"/>
</dbReference>
<organism evidence="3 4">
    <name type="scientific">Flagellimonas iocasae</name>
    <dbReference type="NCBI Taxonomy" id="2055905"/>
    <lineage>
        <taxon>Bacteria</taxon>
        <taxon>Pseudomonadati</taxon>
        <taxon>Bacteroidota</taxon>
        <taxon>Flavobacteriia</taxon>
        <taxon>Flavobacteriales</taxon>
        <taxon>Flavobacteriaceae</taxon>
        <taxon>Flagellimonas</taxon>
    </lineage>
</organism>
<keyword evidence="3" id="KW-0032">Aminotransferase</keyword>
<dbReference type="SUPFAM" id="SSF53383">
    <property type="entry name" value="PLP-dependent transferases"/>
    <property type="match status" value="1"/>
</dbReference>
<dbReference type="EMBL" id="JBHUHU010000002">
    <property type="protein sequence ID" value="MFD2099321.1"/>
    <property type="molecule type" value="Genomic_DNA"/>
</dbReference>
<dbReference type="InterPro" id="IPR000192">
    <property type="entry name" value="Aminotrans_V_dom"/>
</dbReference>
<dbReference type="Pfam" id="PF00266">
    <property type="entry name" value="Aminotran_5"/>
    <property type="match status" value="1"/>
</dbReference>
<dbReference type="Proteomes" id="UP001597342">
    <property type="component" value="Unassembled WGS sequence"/>
</dbReference>
<accession>A0ABW4XUV7</accession>
<keyword evidence="4" id="KW-1185">Reference proteome</keyword>
<dbReference type="PANTHER" id="PTHR43586:SF15">
    <property type="entry name" value="BLR3095 PROTEIN"/>
    <property type="match status" value="1"/>
</dbReference>
<evidence type="ECO:0000256" key="1">
    <source>
        <dbReference type="ARBA" id="ARBA00022898"/>
    </source>
</evidence>
<gene>
    <name evidence="3" type="ORF">ACFSJE_06020</name>
</gene>
<dbReference type="InterPro" id="IPR015424">
    <property type="entry name" value="PyrdxlP-dep_Trfase"/>
</dbReference>
<sequence length="364" mass="40971">MQSLRKKFPVLNQCIYANTASAGLLNEDLMEWRQGHDLDFLIGGSDMKAKGFAHMPEIKKTVGKFFHCKPENVALVPNFSLGLNLLLEGLSKDKKVLLLENDYPSVNWPFETRNFNREYVAIDANMEENIHNKVKSGGIDVFALSLVQWVNGIKIDLDFLKQLKKDFPDLIIIGDGTQFCGTEPFNFEASGVDILGTSAYKWLLAGYGNGFYLVKDAVMDQFELKGIGNGSVDNDQSKRNSISFCKFLEPGHLDSFNFGSLEFALDFLDDIGQEHIQAHLDKLSNKAKNVFSDLGLLEQSVLDRTQHSTIFNIKGDQKLFHKLTEENVVTSPRGGGVRFSFHFYNTEEEIDVIATLLKRWAPKA</sequence>
<dbReference type="RefSeq" id="WP_379830085.1">
    <property type="nucleotide sequence ID" value="NZ_JBHUHU010000002.1"/>
</dbReference>
<keyword evidence="1" id="KW-0663">Pyridoxal phosphate</keyword>
<dbReference type="InterPro" id="IPR015421">
    <property type="entry name" value="PyrdxlP-dep_Trfase_major"/>
</dbReference>
<evidence type="ECO:0000313" key="3">
    <source>
        <dbReference type="EMBL" id="MFD2099321.1"/>
    </source>
</evidence>
<feature type="domain" description="Aminotransferase class V" evidence="2">
    <location>
        <begin position="46"/>
        <end position="352"/>
    </location>
</feature>
<dbReference type="Gene3D" id="3.90.1150.10">
    <property type="entry name" value="Aspartate Aminotransferase, domain 1"/>
    <property type="match status" value="1"/>
</dbReference>
<dbReference type="PANTHER" id="PTHR43586">
    <property type="entry name" value="CYSTEINE DESULFURASE"/>
    <property type="match status" value="1"/>
</dbReference>
<evidence type="ECO:0000313" key="4">
    <source>
        <dbReference type="Proteomes" id="UP001597342"/>
    </source>
</evidence>
<evidence type="ECO:0000259" key="2">
    <source>
        <dbReference type="Pfam" id="PF00266"/>
    </source>
</evidence>